<evidence type="ECO:0000313" key="8">
    <source>
        <dbReference type="Proteomes" id="UP000261580"/>
    </source>
</evidence>
<dbReference type="GeneTree" id="ENSGT01150000286944"/>
<proteinExistence type="predicted"/>
<evidence type="ECO:0000259" key="6">
    <source>
        <dbReference type="PROSITE" id="PS50157"/>
    </source>
</evidence>
<keyword evidence="3" id="KW-0862">Zinc</keyword>
<dbReference type="GO" id="GO:0008270">
    <property type="term" value="F:zinc ion binding"/>
    <property type="evidence" value="ECO:0007669"/>
    <property type="project" value="UniProtKB-KW"/>
</dbReference>
<dbReference type="Gene3D" id="3.30.160.60">
    <property type="entry name" value="Classic Zinc Finger"/>
    <property type="match status" value="2"/>
</dbReference>
<dbReference type="PROSITE" id="PS50157">
    <property type="entry name" value="ZINC_FINGER_C2H2_2"/>
    <property type="match status" value="1"/>
</dbReference>
<dbReference type="Proteomes" id="UP000261580">
    <property type="component" value="Unassembled WGS sequence"/>
</dbReference>
<keyword evidence="5" id="KW-0812">Transmembrane</keyword>
<feature type="domain" description="C2H2-type" evidence="6">
    <location>
        <begin position="18"/>
        <end position="38"/>
    </location>
</feature>
<dbReference type="InterPro" id="IPR013087">
    <property type="entry name" value="Znf_C2H2_type"/>
</dbReference>
<keyword evidence="5" id="KW-1133">Transmembrane helix</keyword>
<evidence type="ECO:0000313" key="7">
    <source>
        <dbReference type="Ensembl" id="ENSNBRP00000011282.1"/>
    </source>
</evidence>
<dbReference type="FunFam" id="3.30.160.60:FF:000446">
    <property type="entry name" value="Zinc finger protein"/>
    <property type="match status" value="1"/>
</dbReference>
<evidence type="ECO:0000256" key="5">
    <source>
        <dbReference type="SAM" id="Phobius"/>
    </source>
</evidence>
<keyword evidence="8" id="KW-1185">Reference proteome</keyword>
<dbReference type="Bgee" id="ENSNBRG00000008771">
    <property type="expression patterns" value="Expressed in blood and 5 other cell types or tissues"/>
</dbReference>
<dbReference type="AlphaFoldDB" id="A0A3Q4H4I9"/>
<feature type="transmembrane region" description="Helical" evidence="5">
    <location>
        <begin position="48"/>
        <end position="73"/>
    </location>
</feature>
<evidence type="ECO:0000256" key="3">
    <source>
        <dbReference type="ARBA" id="ARBA00022833"/>
    </source>
</evidence>
<sequence length="86" mass="10201">MSGDTSSLTRERDRFTTKRFSLRFMLIKHLRVHTGERPFQCSHCPKRFTLVSVLWTFSLHVLPFSFFVLPSYYCPPINENKDTTSR</sequence>
<name>A0A3Q4H4I9_NEOBR</name>
<dbReference type="InterPro" id="IPR036236">
    <property type="entry name" value="Znf_C2H2_sf"/>
</dbReference>
<keyword evidence="1" id="KW-0479">Metal-binding</keyword>
<evidence type="ECO:0000256" key="4">
    <source>
        <dbReference type="PROSITE-ProRule" id="PRU00042"/>
    </source>
</evidence>
<dbReference type="Ensembl" id="ENSNBRT00000011603.1">
    <property type="protein sequence ID" value="ENSNBRP00000011282.1"/>
    <property type="gene ID" value="ENSNBRG00000008771.1"/>
</dbReference>
<reference evidence="7" key="1">
    <citation type="submission" date="2025-08" db="UniProtKB">
        <authorList>
            <consortium name="Ensembl"/>
        </authorList>
    </citation>
    <scope>IDENTIFICATION</scope>
</reference>
<evidence type="ECO:0000256" key="1">
    <source>
        <dbReference type="ARBA" id="ARBA00022723"/>
    </source>
</evidence>
<reference evidence="7" key="2">
    <citation type="submission" date="2025-09" db="UniProtKB">
        <authorList>
            <consortium name="Ensembl"/>
        </authorList>
    </citation>
    <scope>IDENTIFICATION</scope>
</reference>
<protein>
    <recommendedName>
        <fullName evidence="6">C2H2-type domain-containing protein</fullName>
    </recommendedName>
</protein>
<keyword evidence="2 4" id="KW-0863">Zinc-finger</keyword>
<dbReference type="SUPFAM" id="SSF57667">
    <property type="entry name" value="beta-beta-alpha zinc fingers"/>
    <property type="match status" value="1"/>
</dbReference>
<organism evidence="7 8">
    <name type="scientific">Neolamprologus brichardi</name>
    <name type="common">Fairy cichlid</name>
    <name type="synonym">Lamprologus brichardi</name>
    <dbReference type="NCBI Taxonomy" id="32507"/>
    <lineage>
        <taxon>Eukaryota</taxon>
        <taxon>Metazoa</taxon>
        <taxon>Chordata</taxon>
        <taxon>Craniata</taxon>
        <taxon>Vertebrata</taxon>
        <taxon>Euteleostomi</taxon>
        <taxon>Actinopterygii</taxon>
        <taxon>Neopterygii</taxon>
        <taxon>Teleostei</taxon>
        <taxon>Neoteleostei</taxon>
        <taxon>Acanthomorphata</taxon>
        <taxon>Ovalentaria</taxon>
        <taxon>Cichlomorphae</taxon>
        <taxon>Cichliformes</taxon>
        <taxon>Cichlidae</taxon>
        <taxon>African cichlids</taxon>
        <taxon>Pseudocrenilabrinae</taxon>
        <taxon>Lamprologini</taxon>
        <taxon>Neolamprologus</taxon>
    </lineage>
</organism>
<keyword evidence="5" id="KW-0472">Membrane</keyword>
<accession>A0A3Q4H4I9</accession>
<evidence type="ECO:0000256" key="2">
    <source>
        <dbReference type="ARBA" id="ARBA00022771"/>
    </source>
</evidence>